<name>A0A0E9V9P0_ANGAN</name>
<protein>
    <submittedName>
        <fullName evidence="1">Uncharacterized protein</fullName>
    </submittedName>
</protein>
<sequence length="45" mass="4899">MSVWFRRGSGGGCREHNIKPLTSFFYTDCPTLLLSCAATIATECG</sequence>
<organism evidence="1">
    <name type="scientific">Anguilla anguilla</name>
    <name type="common">European freshwater eel</name>
    <name type="synonym">Muraena anguilla</name>
    <dbReference type="NCBI Taxonomy" id="7936"/>
    <lineage>
        <taxon>Eukaryota</taxon>
        <taxon>Metazoa</taxon>
        <taxon>Chordata</taxon>
        <taxon>Craniata</taxon>
        <taxon>Vertebrata</taxon>
        <taxon>Euteleostomi</taxon>
        <taxon>Actinopterygii</taxon>
        <taxon>Neopterygii</taxon>
        <taxon>Teleostei</taxon>
        <taxon>Anguilliformes</taxon>
        <taxon>Anguillidae</taxon>
        <taxon>Anguilla</taxon>
    </lineage>
</organism>
<evidence type="ECO:0000313" key="1">
    <source>
        <dbReference type="EMBL" id="JAH74814.1"/>
    </source>
</evidence>
<reference evidence="1" key="2">
    <citation type="journal article" date="2015" name="Fish Shellfish Immunol.">
        <title>Early steps in the European eel (Anguilla anguilla)-Vibrio vulnificus interaction in the gills: Role of the RtxA13 toxin.</title>
        <authorList>
            <person name="Callol A."/>
            <person name="Pajuelo D."/>
            <person name="Ebbesson L."/>
            <person name="Teles M."/>
            <person name="MacKenzie S."/>
            <person name="Amaro C."/>
        </authorList>
    </citation>
    <scope>NUCLEOTIDE SEQUENCE</scope>
</reference>
<dbReference type="EMBL" id="GBXM01033763">
    <property type="protein sequence ID" value="JAH74814.1"/>
    <property type="molecule type" value="Transcribed_RNA"/>
</dbReference>
<proteinExistence type="predicted"/>
<dbReference type="AlphaFoldDB" id="A0A0E9V9P0"/>
<accession>A0A0E9V9P0</accession>
<reference evidence="1" key="1">
    <citation type="submission" date="2014-11" db="EMBL/GenBank/DDBJ databases">
        <authorList>
            <person name="Amaro Gonzalez C."/>
        </authorList>
    </citation>
    <scope>NUCLEOTIDE SEQUENCE</scope>
</reference>